<reference evidence="3 4" key="1">
    <citation type="submission" date="2021-08" db="EMBL/GenBank/DDBJ databases">
        <authorList>
            <person name="Tuo L."/>
        </authorList>
    </citation>
    <scope>NUCLEOTIDE SEQUENCE [LARGE SCALE GENOMIC DNA]</scope>
    <source>
        <strain evidence="3 4">JCM 31229</strain>
    </source>
</reference>
<feature type="domain" description="Peptidase M28" evidence="2">
    <location>
        <begin position="275"/>
        <end position="487"/>
    </location>
</feature>
<organism evidence="3 4">
    <name type="scientific">Sphingomonas colocasiae</name>
    <dbReference type="NCBI Taxonomy" id="1848973"/>
    <lineage>
        <taxon>Bacteria</taxon>
        <taxon>Pseudomonadati</taxon>
        <taxon>Pseudomonadota</taxon>
        <taxon>Alphaproteobacteria</taxon>
        <taxon>Sphingomonadales</taxon>
        <taxon>Sphingomonadaceae</taxon>
        <taxon>Sphingomonas</taxon>
    </lineage>
</organism>
<dbReference type="Pfam" id="PF04389">
    <property type="entry name" value="Peptidase_M28"/>
    <property type="match status" value="1"/>
</dbReference>
<dbReference type="EMBL" id="JAINVV010000006">
    <property type="protein sequence ID" value="MBY8823341.1"/>
    <property type="molecule type" value="Genomic_DNA"/>
</dbReference>
<dbReference type="PROSITE" id="PS51257">
    <property type="entry name" value="PROKAR_LIPOPROTEIN"/>
    <property type="match status" value="1"/>
</dbReference>
<keyword evidence="4" id="KW-1185">Reference proteome</keyword>
<dbReference type="InterPro" id="IPR045175">
    <property type="entry name" value="M28_fam"/>
</dbReference>
<name>A0ABS7PQ19_9SPHN</name>
<evidence type="ECO:0000313" key="4">
    <source>
        <dbReference type="Proteomes" id="UP000706039"/>
    </source>
</evidence>
<gene>
    <name evidence="3" type="ORF">K7G82_13635</name>
</gene>
<dbReference type="InterPro" id="IPR046450">
    <property type="entry name" value="PA_dom_sf"/>
</dbReference>
<feature type="signal peptide" evidence="1">
    <location>
        <begin position="1"/>
        <end position="20"/>
    </location>
</feature>
<dbReference type="Proteomes" id="UP000706039">
    <property type="component" value="Unassembled WGS sequence"/>
</dbReference>
<proteinExistence type="predicted"/>
<dbReference type="RefSeq" id="WP_222990457.1">
    <property type="nucleotide sequence ID" value="NZ_JAINVV010000006.1"/>
</dbReference>
<sequence>MHGKLILASLFAIVSLSGCATMSATPRSSLSVTAMQADTAYLSGDGLEGRALGTAGYDLAAAYVGDRFRSAGLKGWNGSVIQSVPLVKRVADQARTPFVELGGLRLISQGSTIHLEADSVVDGELVFVGHGLRDETLAIDDFKGVDLQGRVAVVIQAIPPGVPEALGYVREANIRSMGGRGIIYLRLTQRPAGSRKNPPDPAIPGVRIDGVARSAAIPVVTLDLPEAEALLNGSPVSIDKLRRTLASGQRLKPVELGQRATIQANLEERRFASPNIVAMIPGSDPSLRNRPVVVTAHLDHLGKSPEEGGKDRIFNGALDNAVGVSIMLDVARSIAGERRQPSRPIIFAAVTSEETMMLGSTYLVDALLKQGVIPAANVNIDMPVLTYEFSDITPYGADQSSLGPIVAQAASRFGAAISGQNQTGDPLWRSDQLAFINRGIPSVYVEPGPGNGGQAAWETYRAERYHKVGDDMSQPIDWRAVERFAGIHKALILAIANDKRAPSWNPGNGLEQYINKRLAERREMAR</sequence>
<evidence type="ECO:0000256" key="1">
    <source>
        <dbReference type="SAM" id="SignalP"/>
    </source>
</evidence>
<dbReference type="PANTHER" id="PTHR12147:SF26">
    <property type="entry name" value="PEPTIDASE M28 DOMAIN-CONTAINING PROTEIN"/>
    <property type="match status" value="1"/>
</dbReference>
<evidence type="ECO:0000259" key="2">
    <source>
        <dbReference type="Pfam" id="PF04389"/>
    </source>
</evidence>
<dbReference type="SUPFAM" id="SSF53187">
    <property type="entry name" value="Zn-dependent exopeptidases"/>
    <property type="match status" value="1"/>
</dbReference>
<dbReference type="SUPFAM" id="SSF52025">
    <property type="entry name" value="PA domain"/>
    <property type="match status" value="1"/>
</dbReference>
<comment type="caution">
    <text evidence="3">The sequence shown here is derived from an EMBL/GenBank/DDBJ whole genome shotgun (WGS) entry which is preliminary data.</text>
</comment>
<protein>
    <submittedName>
        <fullName evidence="3">M28 family peptidase</fullName>
    </submittedName>
</protein>
<dbReference type="InterPro" id="IPR007484">
    <property type="entry name" value="Peptidase_M28"/>
</dbReference>
<feature type="chain" id="PRO_5046859270" evidence="1">
    <location>
        <begin position="21"/>
        <end position="526"/>
    </location>
</feature>
<keyword evidence="1" id="KW-0732">Signal</keyword>
<accession>A0ABS7PQ19</accession>
<evidence type="ECO:0000313" key="3">
    <source>
        <dbReference type="EMBL" id="MBY8823341.1"/>
    </source>
</evidence>
<dbReference type="Gene3D" id="3.40.630.10">
    <property type="entry name" value="Zn peptidases"/>
    <property type="match status" value="1"/>
</dbReference>
<dbReference type="PANTHER" id="PTHR12147">
    <property type="entry name" value="METALLOPEPTIDASE M28 FAMILY MEMBER"/>
    <property type="match status" value="1"/>
</dbReference>